<evidence type="ECO:0000256" key="1">
    <source>
        <dbReference type="ARBA" id="ARBA00022679"/>
    </source>
</evidence>
<evidence type="ECO:0000313" key="5">
    <source>
        <dbReference type="Proteomes" id="UP000229401"/>
    </source>
</evidence>
<dbReference type="AlphaFoldDB" id="A0A2M7QHE1"/>
<keyword evidence="1" id="KW-0808">Transferase</keyword>
<proteinExistence type="predicted"/>
<evidence type="ECO:0000256" key="2">
    <source>
        <dbReference type="ARBA" id="ARBA00023180"/>
    </source>
</evidence>
<evidence type="ECO:0000259" key="3">
    <source>
        <dbReference type="Pfam" id="PF00685"/>
    </source>
</evidence>
<dbReference type="GO" id="GO:0008146">
    <property type="term" value="F:sulfotransferase activity"/>
    <property type="evidence" value="ECO:0007669"/>
    <property type="project" value="InterPro"/>
</dbReference>
<name>A0A2M7QHE1_9BACT</name>
<dbReference type="Pfam" id="PF00685">
    <property type="entry name" value="Sulfotransfer_1"/>
    <property type="match status" value="1"/>
</dbReference>
<dbReference type="InterPro" id="IPR000863">
    <property type="entry name" value="Sulfotransferase_dom"/>
</dbReference>
<reference evidence="5" key="1">
    <citation type="submission" date="2017-09" db="EMBL/GenBank/DDBJ databases">
        <title>Depth-based differentiation of microbial function through sediment-hosted aquifers and enrichment of novel symbionts in the deep terrestrial subsurface.</title>
        <authorList>
            <person name="Probst A.J."/>
            <person name="Ladd B."/>
            <person name="Jarett J.K."/>
            <person name="Geller-Mcgrath D.E."/>
            <person name="Sieber C.M.K."/>
            <person name="Emerson J.B."/>
            <person name="Anantharaman K."/>
            <person name="Thomas B.C."/>
            <person name="Malmstrom R."/>
            <person name="Stieglmeier M."/>
            <person name="Klingl A."/>
            <person name="Woyke T."/>
            <person name="Ryan C.M."/>
            <person name="Banfield J.F."/>
        </authorList>
    </citation>
    <scope>NUCLEOTIDE SEQUENCE [LARGE SCALE GENOMIC DNA]</scope>
</reference>
<dbReference type="EMBL" id="PFLI01000156">
    <property type="protein sequence ID" value="PIY71743.1"/>
    <property type="molecule type" value="Genomic_DNA"/>
</dbReference>
<dbReference type="InterPro" id="IPR037359">
    <property type="entry name" value="NST/OST"/>
</dbReference>
<feature type="domain" description="Sulfotransferase" evidence="3">
    <location>
        <begin position="59"/>
        <end position="233"/>
    </location>
</feature>
<gene>
    <name evidence="4" type="ORF">COY87_04590</name>
</gene>
<dbReference type="InterPro" id="IPR027417">
    <property type="entry name" value="P-loop_NTPase"/>
</dbReference>
<dbReference type="PANTHER" id="PTHR10605">
    <property type="entry name" value="HEPARAN SULFATE SULFOTRANSFERASE"/>
    <property type="match status" value="1"/>
</dbReference>
<dbReference type="SUPFAM" id="SSF52540">
    <property type="entry name" value="P-loop containing nucleoside triphosphate hydrolases"/>
    <property type="match status" value="1"/>
</dbReference>
<keyword evidence="2" id="KW-0325">Glycoprotein</keyword>
<dbReference type="Gene3D" id="3.40.50.300">
    <property type="entry name" value="P-loop containing nucleotide triphosphate hydrolases"/>
    <property type="match status" value="1"/>
</dbReference>
<evidence type="ECO:0000313" key="4">
    <source>
        <dbReference type="EMBL" id="PIY71743.1"/>
    </source>
</evidence>
<protein>
    <recommendedName>
        <fullName evidence="3">Sulfotransferase domain-containing protein</fullName>
    </recommendedName>
</protein>
<dbReference type="Proteomes" id="UP000229401">
    <property type="component" value="Unassembled WGS sequence"/>
</dbReference>
<organism evidence="4 5">
    <name type="scientific">Candidatus Roizmanbacteria bacterium CG_4_10_14_0_8_um_filter_33_9</name>
    <dbReference type="NCBI Taxonomy" id="1974826"/>
    <lineage>
        <taxon>Bacteria</taxon>
        <taxon>Candidatus Roizmaniibacteriota</taxon>
    </lineage>
</organism>
<comment type="caution">
    <text evidence="4">The sequence shown here is derived from an EMBL/GenBank/DDBJ whole genome shotgun (WGS) entry which is preliminary data.</text>
</comment>
<sequence>MKSPAIKLLRKHLKEKAFYQWVFITYKSVKDFIFFCIRYLEWKLYAYNIKSSKDLCFPNFMIIGLPRCGTTWFMNNLYHHPNIHLPLTEPEYFTSHLDRSLRSYSNIIKRGTGIIRGTKSPFYCTLPVYKIRWIKEMMPDLKIILILRNPIDRTWSYAKWIITKVKGKNIEKIGEQVMFDFFKKDKKRFNYLNILKNYSSVFSSNQFKIIIFDEIKSRPKSLLRETFNFLGESGQKDWNRHPYYKKINPGIDKPIPSHYAQFLRKLYSQELLLLKKRLGSRVASWLSTA</sequence>
<dbReference type="PANTHER" id="PTHR10605:SF56">
    <property type="entry name" value="BIFUNCTIONAL HEPARAN SULFATE N-DEACETYLASE_N-SULFOTRANSFERASE"/>
    <property type="match status" value="1"/>
</dbReference>
<accession>A0A2M7QHE1</accession>